<dbReference type="Gene3D" id="3.30.450.20">
    <property type="entry name" value="PAS domain"/>
    <property type="match status" value="4"/>
</dbReference>
<feature type="domain" description="PAS" evidence="7">
    <location>
        <begin position="391"/>
        <end position="443"/>
    </location>
</feature>
<dbReference type="InterPro" id="IPR003661">
    <property type="entry name" value="HisK_dim/P_dom"/>
</dbReference>
<keyword evidence="4" id="KW-0808">Transferase</keyword>
<evidence type="ECO:0000259" key="6">
    <source>
        <dbReference type="PROSITE" id="PS50109"/>
    </source>
</evidence>
<dbReference type="InterPro" id="IPR013767">
    <property type="entry name" value="PAS_fold"/>
</dbReference>
<feature type="domain" description="PAC" evidence="8">
    <location>
        <begin position="347"/>
        <end position="397"/>
    </location>
</feature>
<dbReference type="PROSITE" id="PS50112">
    <property type="entry name" value="PAS"/>
    <property type="match status" value="4"/>
</dbReference>
<feature type="domain" description="PAC" evidence="8">
    <location>
        <begin position="94"/>
        <end position="148"/>
    </location>
</feature>
<dbReference type="InterPro" id="IPR005467">
    <property type="entry name" value="His_kinase_dom"/>
</dbReference>
<evidence type="ECO:0000313" key="9">
    <source>
        <dbReference type="EMBL" id="PXX41368.1"/>
    </source>
</evidence>
<reference evidence="9 10" key="1">
    <citation type="submission" date="2018-05" db="EMBL/GenBank/DDBJ databases">
        <title>Genomic Encyclopedia of Type Strains, Phase IV (KMG-IV): sequencing the most valuable type-strain genomes for metagenomic binning, comparative biology and taxonomic classification.</title>
        <authorList>
            <person name="Goeker M."/>
        </authorList>
    </citation>
    <scope>NUCLEOTIDE SEQUENCE [LARGE SCALE GENOMIC DNA]</scope>
    <source>
        <strain evidence="9 10">DSM 19792</strain>
    </source>
</reference>
<dbReference type="Pfam" id="PF00512">
    <property type="entry name" value="HisKA"/>
    <property type="match status" value="1"/>
</dbReference>
<dbReference type="Gene3D" id="3.30.565.10">
    <property type="entry name" value="Histidine kinase-like ATPase, C-terminal domain"/>
    <property type="match status" value="1"/>
</dbReference>
<evidence type="ECO:0000256" key="3">
    <source>
        <dbReference type="ARBA" id="ARBA00022553"/>
    </source>
</evidence>
<dbReference type="NCBIfam" id="TIGR00229">
    <property type="entry name" value="sensory_box"/>
    <property type="match status" value="4"/>
</dbReference>
<feature type="domain" description="PAS" evidence="7">
    <location>
        <begin position="23"/>
        <end position="68"/>
    </location>
</feature>
<evidence type="ECO:0000256" key="1">
    <source>
        <dbReference type="ARBA" id="ARBA00000085"/>
    </source>
</evidence>
<dbReference type="Pfam" id="PF13426">
    <property type="entry name" value="PAS_9"/>
    <property type="match status" value="2"/>
</dbReference>
<dbReference type="EMBL" id="QJKB01000007">
    <property type="protein sequence ID" value="PXX41368.1"/>
    <property type="molecule type" value="Genomic_DNA"/>
</dbReference>
<feature type="domain" description="PAC" evidence="8">
    <location>
        <begin position="226"/>
        <end position="276"/>
    </location>
</feature>
<evidence type="ECO:0000256" key="2">
    <source>
        <dbReference type="ARBA" id="ARBA00012438"/>
    </source>
</evidence>
<dbReference type="SMART" id="SM00091">
    <property type="entry name" value="PAS"/>
    <property type="match status" value="4"/>
</dbReference>
<organism evidence="9 10">
    <name type="scientific">Undibacterium pigrum</name>
    <dbReference type="NCBI Taxonomy" id="401470"/>
    <lineage>
        <taxon>Bacteria</taxon>
        <taxon>Pseudomonadati</taxon>
        <taxon>Pseudomonadota</taxon>
        <taxon>Betaproteobacteria</taxon>
        <taxon>Burkholderiales</taxon>
        <taxon>Oxalobacteraceae</taxon>
        <taxon>Undibacterium</taxon>
    </lineage>
</organism>
<dbReference type="PROSITE" id="PS50109">
    <property type="entry name" value="HIS_KIN"/>
    <property type="match status" value="1"/>
</dbReference>
<dbReference type="InterPro" id="IPR036890">
    <property type="entry name" value="HATPase_C_sf"/>
</dbReference>
<dbReference type="SMART" id="SM00086">
    <property type="entry name" value="PAC"/>
    <property type="match status" value="4"/>
</dbReference>
<dbReference type="RefSeq" id="WP_211324359.1">
    <property type="nucleotide sequence ID" value="NZ_QJKB01000007.1"/>
</dbReference>
<keyword evidence="10" id="KW-1185">Reference proteome</keyword>
<dbReference type="InterPro" id="IPR004358">
    <property type="entry name" value="Sig_transdc_His_kin-like_C"/>
</dbReference>
<feature type="domain" description="PAS" evidence="7">
    <location>
        <begin position="270"/>
        <end position="322"/>
    </location>
</feature>
<dbReference type="Proteomes" id="UP000247792">
    <property type="component" value="Unassembled WGS sequence"/>
</dbReference>
<comment type="catalytic activity">
    <reaction evidence="1">
        <text>ATP + protein L-histidine = ADP + protein N-phospho-L-histidine.</text>
        <dbReference type="EC" id="2.7.13.3"/>
    </reaction>
</comment>
<dbReference type="Pfam" id="PF02518">
    <property type="entry name" value="HATPase_c"/>
    <property type="match status" value="1"/>
</dbReference>
<dbReference type="PANTHER" id="PTHR43304:SF1">
    <property type="entry name" value="PAC DOMAIN-CONTAINING PROTEIN"/>
    <property type="match status" value="1"/>
</dbReference>
<dbReference type="Pfam" id="PF00989">
    <property type="entry name" value="PAS"/>
    <property type="match status" value="2"/>
</dbReference>
<dbReference type="SMART" id="SM00387">
    <property type="entry name" value="HATPase_c"/>
    <property type="match status" value="1"/>
</dbReference>
<dbReference type="SUPFAM" id="SSF55874">
    <property type="entry name" value="ATPase domain of HSP90 chaperone/DNA topoisomerase II/histidine kinase"/>
    <property type="match status" value="1"/>
</dbReference>
<dbReference type="SUPFAM" id="SSF47384">
    <property type="entry name" value="Homodimeric domain of signal transducing histidine kinase"/>
    <property type="match status" value="1"/>
</dbReference>
<proteinExistence type="predicted"/>
<dbReference type="PRINTS" id="PR00344">
    <property type="entry name" value="BCTRLSENSOR"/>
</dbReference>
<accession>A0A318JC22</accession>
<evidence type="ECO:0000259" key="8">
    <source>
        <dbReference type="PROSITE" id="PS50113"/>
    </source>
</evidence>
<dbReference type="Gene3D" id="1.10.287.130">
    <property type="match status" value="1"/>
</dbReference>
<dbReference type="GO" id="GO:0006355">
    <property type="term" value="P:regulation of DNA-templated transcription"/>
    <property type="evidence" value="ECO:0007669"/>
    <property type="project" value="InterPro"/>
</dbReference>
<evidence type="ECO:0000256" key="5">
    <source>
        <dbReference type="ARBA" id="ARBA00022777"/>
    </source>
</evidence>
<sequence>MSQLDHHSQHDETGKQSSHINEQHALLAAIVASADDAIIGSDLSGNILSWNHAAEILFGYSATAIYQRPFASLFPAGQLPDHLSLIKLLQQGASIGHFETMRRCQDGTELPVALTISAIRDDGDNIIGLSLIARDFSVGYRIAARLTQSERHFRQVVDAAPNAMVMIDRRGLIEMVNSQAEAIFGYTRSELLGKPLEILIPSRFQRHHPGLRTGYFAAPVSRVMGQGRELYGLRKDGSEFPVEIGLNPIETSDGIKVLSAIVDITERKRQEERFRLVVEAAPNAMVMIDSQGKIEMVNAQTEQIFGYEREELLGQPMEVLIPARFRAHHPGLRSHFFSQPSSRSMGSGRDLFGLRKDGSEFPVEIGLNPIQTADGLKVLSAIVDISERKRQEERFRLVVEAAPNAMVMIDSQGQIEMVNAQTEHLFGYQRAELLGQPMEILIPARFRPQHPGLRGSYFTNPSTRAMGSGRDLFGLRKDGSEFQIEIGLNPIQTADGLKVLSAIVDISERKRFTDELSRRNQELNNFAYVASHDLKSPLRGVDQLATWLSEDLAGKIDDDTNEHLRLMRIRIKRMERLLDDLLLYFRAGQLGGAVQHIDFAELVRDVFELCCSDKAFSLELQGEFPRGQAHKVPLELVFRNLISNIIKHHDTKKGHIVVQAIPNEQWLEFAVCDDGPGIAPEHRERVFAMFQTLRPRDEVEGSGMGLAIIKKTIESLGGNIHLSANQPRGAVFRFTWPKNTSAAGVV</sequence>
<name>A0A318JC22_9BURK</name>
<dbReference type="InterPro" id="IPR003594">
    <property type="entry name" value="HATPase_dom"/>
</dbReference>
<dbReference type="InterPro" id="IPR036097">
    <property type="entry name" value="HisK_dim/P_sf"/>
</dbReference>
<feature type="domain" description="PAS" evidence="7">
    <location>
        <begin position="149"/>
        <end position="202"/>
    </location>
</feature>
<dbReference type="PROSITE" id="PS50113">
    <property type="entry name" value="PAC"/>
    <property type="match status" value="4"/>
</dbReference>
<feature type="domain" description="Histidine kinase" evidence="6">
    <location>
        <begin position="529"/>
        <end position="740"/>
    </location>
</feature>
<comment type="caution">
    <text evidence="9">The sequence shown here is derived from an EMBL/GenBank/DDBJ whole genome shotgun (WGS) entry which is preliminary data.</text>
</comment>
<evidence type="ECO:0000259" key="7">
    <source>
        <dbReference type="PROSITE" id="PS50112"/>
    </source>
</evidence>
<dbReference type="PANTHER" id="PTHR43304">
    <property type="entry name" value="PHYTOCHROME-LIKE PROTEIN CPH1"/>
    <property type="match status" value="1"/>
</dbReference>
<dbReference type="InterPro" id="IPR052162">
    <property type="entry name" value="Sensor_kinase/Photoreceptor"/>
</dbReference>
<dbReference type="InterPro" id="IPR000014">
    <property type="entry name" value="PAS"/>
</dbReference>
<dbReference type="CDD" id="cd00130">
    <property type="entry name" value="PAS"/>
    <property type="match status" value="4"/>
</dbReference>
<keyword evidence="5" id="KW-0418">Kinase</keyword>
<gene>
    <name evidence="9" type="ORF">DFR42_10719</name>
</gene>
<dbReference type="GO" id="GO:0000155">
    <property type="term" value="F:phosphorelay sensor kinase activity"/>
    <property type="evidence" value="ECO:0007669"/>
    <property type="project" value="InterPro"/>
</dbReference>
<dbReference type="InterPro" id="IPR000700">
    <property type="entry name" value="PAS-assoc_C"/>
</dbReference>
<keyword evidence="3" id="KW-0597">Phosphoprotein</keyword>
<evidence type="ECO:0000256" key="4">
    <source>
        <dbReference type="ARBA" id="ARBA00022679"/>
    </source>
</evidence>
<dbReference type="SMART" id="SM00388">
    <property type="entry name" value="HisKA"/>
    <property type="match status" value="1"/>
</dbReference>
<dbReference type="EC" id="2.7.13.3" evidence="2"/>
<dbReference type="InterPro" id="IPR035965">
    <property type="entry name" value="PAS-like_dom_sf"/>
</dbReference>
<feature type="domain" description="PAC" evidence="8">
    <location>
        <begin position="468"/>
        <end position="518"/>
    </location>
</feature>
<dbReference type="SUPFAM" id="SSF55785">
    <property type="entry name" value="PYP-like sensor domain (PAS domain)"/>
    <property type="match status" value="4"/>
</dbReference>
<evidence type="ECO:0000313" key="10">
    <source>
        <dbReference type="Proteomes" id="UP000247792"/>
    </source>
</evidence>
<protein>
    <recommendedName>
        <fullName evidence="2">histidine kinase</fullName>
        <ecNumber evidence="2">2.7.13.3</ecNumber>
    </recommendedName>
</protein>
<dbReference type="AlphaFoldDB" id="A0A318JC22"/>
<dbReference type="InterPro" id="IPR001610">
    <property type="entry name" value="PAC"/>
</dbReference>
<dbReference type="CDD" id="cd00082">
    <property type="entry name" value="HisKA"/>
    <property type="match status" value="1"/>
</dbReference>